<dbReference type="Pfam" id="PF00551">
    <property type="entry name" value="Formyl_trans_N"/>
    <property type="match status" value="1"/>
</dbReference>
<dbReference type="EMBL" id="MGAF01000045">
    <property type="protein sequence ID" value="OGK39716.1"/>
    <property type="molecule type" value="Genomic_DNA"/>
</dbReference>
<dbReference type="STRING" id="1802055.A3A74_04440"/>
<reference evidence="3 4" key="1">
    <citation type="journal article" date="2016" name="Nat. Commun.">
        <title>Thousands of microbial genomes shed light on interconnected biogeochemical processes in an aquifer system.</title>
        <authorList>
            <person name="Anantharaman K."/>
            <person name="Brown C.T."/>
            <person name="Hug L.A."/>
            <person name="Sharon I."/>
            <person name="Castelle C.J."/>
            <person name="Probst A.J."/>
            <person name="Thomas B.C."/>
            <person name="Singh A."/>
            <person name="Wilkins M.J."/>
            <person name="Karaoz U."/>
            <person name="Brodie E.L."/>
            <person name="Williams K.H."/>
            <person name="Hubbard S.S."/>
            <person name="Banfield J.F."/>
        </authorList>
    </citation>
    <scope>NUCLEOTIDE SEQUENCE [LARGE SCALE GENOMIC DNA]</scope>
</reference>
<dbReference type="InterPro" id="IPR002376">
    <property type="entry name" value="Formyl_transf_N"/>
</dbReference>
<proteinExistence type="predicted"/>
<dbReference type="PANTHER" id="PTHR11138">
    <property type="entry name" value="METHIONYL-TRNA FORMYLTRANSFERASE"/>
    <property type="match status" value="1"/>
</dbReference>
<dbReference type="Gene3D" id="3.40.50.12230">
    <property type="match status" value="1"/>
</dbReference>
<dbReference type="EC" id="2.1.2.9" evidence="1"/>
<dbReference type="CDD" id="cd08646">
    <property type="entry name" value="FMT_core_Met-tRNA-FMT_N"/>
    <property type="match status" value="1"/>
</dbReference>
<accession>A0A1F7I8N1</accession>
<evidence type="ECO:0000313" key="4">
    <source>
        <dbReference type="Proteomes" id="UP000179270"/>
    </source>
</evidence>
<dbReference type="InterPro" id="IPR036477">
    <property type="entry name" value="Formyl_transf_N_sf"/>
</dbReference>
<dbReference type="PANTHER" id="PTHR11138:SF5">
    <property type="entry name" value="METHIONYL-TRNA FORMYLTRANSFERASE, MITOCHONDRIAL"/>
    <property type="match status" value="1"/>
</dbReference>
<dbReference type="GO" id="GO:0004479">
    <property type="term" value="F:methionyl-tRNA formyltransferase activity"/>
    <property type="evidence" value="ECO:0007669"/>
    <property type="project" value="UniProtKB-EC"/>
</dbReference>
<comment type="caution">
    <text evidence="3">The sequence shown here is derived from an EMBL/GenBank/DDBJ whole genome shotgun (WGS) entry which is preliminary data.</text>
</comment>
<evidence type="ECO:0000313" key="3">
    <source>
        <dbReference type="EMBL" id="OGK39716.1"/>
    </source>
</evidence>
<gene>
    <name evidence="3" type="ORF">A3A74_04440</name>
</gene>
<organism evidence="3 4">
    <name type="scientific">Candidatus Roizmanbacteria bacterium RIFCSPLOWO2_01_FULL_35_13</name>
    <dbReference type="NCBI Taxonomy" id="1802055"/>
    <lineage>
        <taxon>Bacteria</taxon>
        <taxon>Candidatus Roizmaniibacteriota</taxon>
    </lineage>
</organism>
<sequence length="352" mass="40113">MNKLKIAYFGTPYVSSRFLEKLLTDTSIKRLIEVKFVITQSDKPVGKEKIITPSPVKKTANKYSIKVYDQNVKDIKDKIKKLDFVLIYAYGFKQYIPADILSLPKIKFSDTNSGFINIHPSLLPLYRGASPIAYPLILGDKKTGVSIFVLDEKMDHGPILAQEKINIEPNDMRSDLEVKLTDLGFEMFKRMILNNDSGVVPTLAGLPGMTATVQDHSKTTHARFLTKDDGFIPLPLLKQGLDNLTLSFNELPNIIKEFITKYSVSSMTRSYKDDTYQASKIIFNLFHGLYPWPSLWTLVRINGIEKRLKIIDMRFKSNQLSNQASKLTIHRVQLEGKKEVDFKTFNSAYAIF</sequence>
<evidence type="ECO:0000256" key="1">
    <source>
        <dbReference type="ARBA" id="ARBA00012261"/>
    </source>
</evidence>
<dbReference type="InterPro" id="IPR041711">
    <property type="entry name" value="Met-tRNA-FMT_N"/>
</dbReference>
<protein>
    <recommendedName>
        <fullName evidence="1">methionyl-tRNA formyltransferase</fullName>
        <ecNumber evidence="1">2.1.2.9</ecNumber>
    </recommendedName>
</protein>
<evidence type="ECO:0000259" key="2">
    <source>
        <dbReference type="Pfam" id="PF00551"/>
    </source>
</evidence>
<dbReference type="SUPFAM" id="SSF53328">
    <property type="entry name" value="Formyltransferase"/>
    <property type="match status" value="1"/>
</dbReference>
<name>A0A1F7I8N1_9BACT</name>
<dbReference type="AlphaFoldDB" id="A0A1F7I8N1"/>
<feature type="domain" description="Formyl transferase N-terminal" evidence="2">
    <location>
        <begin position="16"/>
        <end position="190"/>
    </location>
</feature>
<dbReference type="Proteomes" id="UP000179270">
    <property type="component" value="Unassembled WGS sequence"/>
</dbReference>